<protein>
    <submittedName>
        <fullName evidence="3">YheC/D like ATP-grasp</fullName>
    </submittedName>
</protein>
<dbReference type="InterPro" id="IPR026838">
    <property type="entry name" value="YheC/D"/>
</dbReference>
<evidence type="ECO:0000313" key="3">
    <source>
        <dbReference type="EMBL" id="SDN37061.1"/>
    </source>
</evidence>
<accession>A0A1H0AUH7</accession>
<feature type="domain" description="ATP-grasp" evidence="2">
    <location>
        <begin position="196"/>
        <end position="442"/>
    </location>
</feature>
<keyword evidence="1" id="KW-0067">ATP-binding</keyword>
<sequence>MTILPLYSEQTEKNVLFIPEWLPLDTGKPVFLSFGSSTVTCTAIAHTRDELRLSSPLWTALQIPFASRVHIHIHGSSLEIGPLAGIFSSHVGFLPSRPAGERSPFFAKLLSAAMSVGSYYFLFGPKQIDLQNRTVYGYFHDGSRWTVHSVPLPSVIYNQIPTRKTENSSSCQKALHLFQNEWKIPVFNPSFFNKQEIFQMLSGVGETEHFLPETLINADVYGIERMLTTYPAVFFKPADGSFGRGITIVSKVGNKNYLCKFQDGPQLQSMNFDCLSDLLHSRKLVSQNNNVLVQQGIDLITIGQSPVDFRVHSNKNRLGQWMISAMAAKIAGSQALTTHLSYGGEARRAEDALKLAGMPSLLLKKLKQAALIISKKIDAKTDGLIGEIGFDLGIDKQGRIWLIEANSRPGRMLLSHSLFRKEDYLTRRLPLEYGILLAEQAFLSKQTMHVQ</sequence>
<organism evidence="3 4">
    <name type="scientific">Fictibacillus solisalsi</name>
    <dbReference type="NCBI Taxonomy" id="459525"/>
    <lineage>
        <taxon>Bacteria</taxon>
        <taxon>Bacillati</taxon>
        <taxon>Bacillota</taxon>
        <taxon>Bacilli</taxon>
        <taxon>Bacillales</taxon>
        <taxon>Fictibacillaceae</taxon>
        <taxon>Fictibacillus</taxon>
    </lineage>
</organism>
<evidence type="ECO:0000313" key="4">
    <source>
        <dbReference type="Proteomes" id="UP000199544"/>
    </source>
</evidence>
<evidence type="ECO:0000259" key="2">
    <source>
        <dbReference type="PROSITE" id="PS50975"/>
    </source>
</evidence>
<reference evidence="4" key="1">
    <citation type="submission" date="2016-10" db="EMBL/GenBank/DDBJ databases">
        <authorList>
            <person name="Varghese N."/>
            <person name="Submissions S."/>
        </authorList>
    </citation>
    <scope>NUCLEOTIDE SEQUENCE [LARGE SCALE GENOMIC DNA]</scope>
    <source>
        <strain evidence="4">CGMCC 1.6854</strain>
    </source>
</reference>
<dbReference type="Proteomes" id="UP000199544">
    <property type="component" value="Unassembled WGS sequence"/>
</dbReference>
<keyword evidence="1" id="KW-0547">Nucleotide-binding</keyword>
<dbReference type="STRING" id="459525.SAMN04488137_4219"/>
<dbReference type="RefSeq" id="WP_090237693.1">
    <property type="nucleotide sequence ID" value="NZ_FNHW01000003.1"/>
</dbReference>
<dbReference type="GO" id="GO:0005524">
    <property type="term" value="F:ATP binding"/>
    <property type="evidence" value="ECO:0007669"/>
    <property type="project" value="UniProtKB-UniRule"/>
</dbReference>
<dbReference type="PROSITE" id="PS50975">
    <property type="entry name" value="ATP_GRASP"/>
    <property type="match status" value="1"/>
</dbReference>
<dbReference type="SUPFAM" id="SSF56059">
    <property type="entry name" value="Glutathione synthetase ATP-binding domain-like"/>
    <property type="match status" value="1"/>
</dbReference>
<proteinExistence type="predicted"/>
<dbReference type="OrthoDB" id="7869153at2"/>
<dbReference type="Pfam" id="PF14398">
    <property type="entry name" value="ATPgrasp_YheCD"/>
    <property type="match status" value="1"/>
</dbReference>
<name>A0A1H0AUH7_9BACL</name>
<gene>
    <name evidence="3" type="ORF">SAMN04488137_4219</name>
</gene>
<dbReference type="GO" id="GO:0046872">
    <property type="term" value="F:metal ion binding"/>
    <property type="evidence" value="ECO:0007669"/>
    <property type="project" value="InterPro"/>
</dbReference>
<dbReference type="AlphaFoldDB" id="A0A1H0AUH7"/>
<keyword evidence="4" id="KW-1185">Reference proteome</keyword>
<evidence type="ECO:0000256" key="1">
    <source>
        <dbReference type="PROSITE-ProRule" id="PRU00409"/>
    </source>
</evidence>
<dbReference type="InterPro" id="IPR011761">
    <property type="entry name" value="ATP-grasp"/>
</dbReference>
<dbReference type="EMBL" id="FNHW01000003">
    <property type="protein sequence ID" value="SDN37061.1"/>
    <property type="molecule type" value="Genomic_DNA"/>
</dbReference>